<keyword evidence="1" id="KW-0472">Membrane</keyword>
<feature type="transmembrane region" description="Helical" evidence="1">
    <location>
        <begin position="91"/>
        <end position="109"/>
    </location>
</feature>
<dbReference type="Proteomes" id="UP000733379">
    <property type="component" value="Unassembled WGS sequence"/>
</dbReference>
<accession>A0ABS6BAN9</accession>
<reference evidence="2 3" key="1">
    <citation type="submission" date="2021-06" db="EMBL/GenBank/DDBJ databases">
        <title>Actinomycetes sequencing.</title>
        <authorList>
            <person name="Shan Q."/>
        </authorList>
    </citation>
    <scope>NUCLEOTIDE SEQUENCE [LARGE SCALE GENOMIC DNA]</scope>
    <source>
        <strain evidence="2 3">NEAU-G5</strain>
    </source>
</reference>
<sequence length="111" mass="12141">MGITGFAVAWTVRRWRGPYCRTCGLATFREAVSETLVGGWWLIVGFVVVPGYVLANLFGRSRVSGLGEPSGQRSQPAVPGPPVLARPKVQIVAVLGILLWVLFFVFAKWKP</sequence>
<dbReference type="RefSeq" id="WP_215922359.1">
    <property type="nucleotide sequence ID" value="NZ_JAHKNI010000014.1"/>
</dbReference>
<evidence type="ECO:0000256" key="1">
    <source>
        <dbReference type="SAM" id="Phobius"/>
    </source>
</evidence>
<protein>
    <recommendedName>
        <fullName evidence="4">DUF2752 domain-containing protein</fullName>
    </recommendedName>
</protein>
<evidence type="ECO:0008006" key="4">
    <source>
        <dbReference type="Google" id="ProtNLM"/>
    </source>
</evidence>
<organism evidence="2 3">
    <name type="scientific">Nocardia albiluteola</name>
    <dbReference type="NCBI Taxonomy" id="2842303"/>
    <lineage>
        <taxon>Bacteria</taxon>
        <taxon>Bacillati</taxon>
        <taxon>Actinomycetota</taxon>
        <taxon>Actinomycetes</taxon>
        <taxon>Mycobacteriales</taxon>
        <taxon>Nocardiaceae</taxon>
        <taxon>Nocardia</taxon>
    </lineage>
</organism>
<keyword evidence="1" id="KW-0812">Transmembrane</keyword>
<keyword evidence="3" id="KW-1185">Reference proteome</keyword>
<gene>
    <name evidence="2" type="ORF">KO481_32715</name>
</gene>
<evidence type="ECO:0000313" key="2">
    <source>
        <dbReference type="EMBL" id="MBU3066268.1"/>
    </source>
</evidence>
<name>A0ABS6BAN9_9NOCA</name>
<feature type="transmembrane region" description="Helical" evidence="1">
    <location>
        <begin position="38"/>
        <end position="58"/>
    </location>
</feature>
<keyword evidence="1" id="KW-1133">Transmembrane helix</keyword>
<proteinExistence type="predicted"/>
<comment type="caution">
    <text evidence="2">The sequence shown here is derived from an EMBL/GenBank/DDBJ whole genome shotgun (WGS) entry which is preliminary data.</text>
</comment>
<dbReference type="EMBL" id="JAHKNI010000014">
    <property type="protein sequence ID" value="MBU3066268.1"/>
    <property type="molecule type" value="Genomic_DNA"/>
</dbReference>
<evidence type="ECO:0000313" key="3">
    <source>
        <dbReference type="Proteomes" id="UP000733379"/>
    </source>
</evidence>